<dbReference type="Pfam" id="PF04055">
    <property type="entry name" value="Radical_SAM"/>
    <property type="match status" value="1"/>
</dbReference>
<comment type="similarity">
    <text evidence="9">Belongs to the radical SAM superfamily. Lipoyl synthase family.</text>
</comment>
<keyword evidence="4 9" id="KW-0949">S-adenosyl-L-methionine</keyword>
<dbReference type="SFLD" id="SFLDF00271">
    <property type="entry name" value="lipoyl_synthase"/>
    <property type="match status" value="1"/>
</dbReference>
<dbReference type="GO" id="GO:0016992">
    <property type="term" value="F:lipoate synthase activity"/>
    <property type="evidence" value="ECO:0007669"/>
    <property type="project" value="UniProtKB-UniRule"/>
</dbReference>
<dbReference type="EMBL" id="CP001807">
    <property type="protein sequence ID" value="ACY49074.1"/>
    <property type="molecule type" value="Genomic_DNA"/>
</dbReference>
<dbReference type="InterPro" id="IPR006638">
    <property type="entry name" value="Elp3/MiaA/NifB-like_rSAM"/>
</dbReference>
<dbReference type="PANTHER" id="PTHR10949">
    <property type="entry name" value="LIPOYL SYNTHASE"/>
    <property type="match status" value="1"/>
</dbReference>
<comment type="cofactor">
    <cofactor evidence="9">
        <name>[4Fe-4S] cluster</name>
        <dbReference type="ChEBI" id="CHEBI:49883"/>
    </cofactor>
    <text evidence="9">Binds 2 [4Fe-4S] clusters per subunit. One cluster is coordinated with 3 cysteines and an exchangeable S-adenosyl-L-methionine.</text>
</comment>
<feature type="binding site" evidence="9">
    <location>
        <position position="117"/>
    </location>
    <ligand>
        <name>[4Fe-4S] cluster</name>
        <dbReference type="ChEBI" id="CHEBI:49883"/>
        <label>2</label>
        <note>4Fe-4S-S-AdoMet</note>
    </ligand>
</feature>
<evidence type="ECO:0000313" key="11">
    <source>
        <dbReference type="EMBL" id="ACY49074.1"/>
    </source>
</evidence>
<dbReference type="SFLD" id="SFLDG01058">
    <property type="entry name" value="lipoyl_synthase_like"/>
    <property type="match status" value="1"/>
</dbReference>
<evidence type="ECO:0000259" key="10">
    <source>
        <dbReference type="PROSITE" id="PS51918"/>
    </source>
</evidence>
<dbReference type="HOGENOM" id="CLU_033144_2_1_10"/>
<evidence type="ECO:0000256" key="1">
    <source>
        <dbReference type="ARBA" id="ARBA00022485"/>
    </source>
</evidence>
<dbReference type="NCBIfam" id="NF004019">
    <property type="entry name" value="PRK05481.1"/>
    <property type="match status" value="1"/>
</dbReference>
<accession>D0MDT0</accession>
<dbReference type="InterPro" id="IPR003698">
    <property type="entry name" value="Lipoyl_synth"/>
</dbReference>
<dbReference type="InterPro" id="IPR013785">
    <property type="entry name" value="Aldolase_TIM"/>
</dbReference>
<feature type="domain" description="Radical SAM core" evidence="10">
    <location>
        <begin position="96"/>
        <end position="312"/>
    </location>
</feature>
<reference evidence="11 12" key="1">
    <citation type="journal article" date="2009" name="Stand. Genomic Sci.">
        <title>Complete genome sequence of Rhodothermus marinus type strain (R-10).</title>
        <authorList>
            <person name="Nolan M."/>
            <person name="Tindall B.J."/>
            <person name="Pomrenke H."/>
            <person name="Lapidus A."/>
            <person name="Copeland A."/>
            <person name="Glavina Del Rio T."/>
            <person name="Lucas S."/>
            <person name="Chen F."/>
            <person name="Tice H."/>
            <person name="Cheng J.F."/>
            <person name="Saunders E."/>
            <person name="Han C."/>
            <person name="Bruce D."/>
            <person name="Goodwin L."/>
            <person name="Chain P."/>
            <person name="Pitluck S."/>
            <person name="Ovchinikova G."/>
            <person name="Pati A."/>
            <person name="Ivanova N."/>
            <person name="Mavromatis K."/>
            <person name="Chen A."/>
            <person name="Palaniappan K."/>
            <person name="Land M."/>
            <person name="Hauser L."/>
            <person name="Chang Y.J."/>
            <person name="Jeffries C.D."/>
            <person name="Brettin T."/>
            <person name="Goker M."/>
            <person name="Bristow J."/>
            <person name="Eisen J.A."/>
            <person name="Markowitz V."/>
            <person name="Hugenholtz P."/>
            <person name="Kyrpides N.C."/>
            <person name="Klenk H.P."/>
            <person name="Detter J.C."/>
        </authorList>
    </citation>
    <scope>NUCLEOTIDE SEQUENCE [LARGE SCALE GENOMIC DNA]</scope>
    <source>
        <strain evidence="12">ATCC 43812 / DSM 4252 / R-10</strain>
    </source>
</reference>
<evidence type="ECO:0000256" key="6">
    <source>
        <dbReference type="ARBA" id="ARBA00023004"/>
    </source>
</evidence>
<evidence type="ECO:0000256" key="5">
    <source>
        <dbReference type="ARBA" id="ARBA00022723"/>
    </source>
</evidence>
<dbReference type="Pfam" id="PF16881">
    <property type="entry name" value="LIAS_N"/>
    <property type="match status" value="1"/>
</dbReference>
<evidence type="ECO:0000256" key="3">
    <source>
        <dbReference type="ARBA" id="ARBA00022679"/>
    </source>
</evidence>
<dbReference type="KEGG" id="rmr:Rmar_2195"/>
<dbReference type="PROSITE" id="PS51918">
    <property type="entry name" value="RADICAL_SAM"/>
    <property type="match status" value="1"/>
</dbReference>
<dbReference type="Gene3D" id="3.20.20.70">
    <property type="entry name" value="Aldolase class I"/>
    <property type="match status" value="1"/>
</dbReference>
<feature type="binding site" evidence="9">
    <location>
        <position position="110"/>
    </location>
    <ligand>
        <name>[4Fe-4S] cluster</name>
        <dbReference type="ChEBI" id="CHEBI:49883"/>
        <label>2</label>
        <note>4Fe-4S-S-AdoMet</note>
    </ligand>
</feature>
<dbReference type="FunFam" id="3.20.20.70:FF:000040">
    <property type="entry name" value="Lipoyl synthase"/>
    <property type="match status" value="1"/>
</dbReference>
<dbReference type="PANTHER" id="PTHR10949:SF0">
    <property type="entry name" value="LIPOYL SYNTHASE, MITOCHONDRIAL"/>
    <property type="match status" value="1"/>
</dbReference>
<dbReference type="CDD" id="cd01335">
    <property type="entry name" value="Radical_SAM"/>
    <property type="match status" value="1"/>
</dbReference>
<dbReference type="InterPro" id="IPR007197">
    <property type="entry name" value="rSAM"/>
</dbReference>
<feature type="binding site" evidence="9">
    <location>
        <position position="89"/>
    </location>
    <ligand>
        <name>[4Fe-4S] cluster</name>
        <dbReference type="ChEBI" id="CHEBI:49883"/>
        <label>1</label>
    </ligand>
</feature>
<dbReference type="UniPathway" id="UPA00538">
    <property type="reaction ID" value="UER00593"/>
</dbReference>
<dbReference type="GO" id="GO:0005737">
    <property type="term" value="C:cytoplasm"/>
    <property type="evidence" value="ECO:0007669"/>
    <property type="project" value="UniProtKB-SubCell"/>
</dbReference>
<evidence type="ECO:0000313" key="12">
    <source>
        <dbReference type="Proteomes" id="UP000002221"/>
    </source>
</evidence>
<dbReference type="InterPro" id="IPR031691">
    <property type="entry name" value="LIAS_N"/>
</dbReference>
<proteinExistence type="inferred from homology"/>
<dbReference type="OrthoDB" id="9787898at2"/>
<evidence type="ECO:0000256" key="8">
    <source>
        <dbReference type="ARBA" id="ARBA00047326"/>
    </source>
</evidence>
<sequence length="328" mass="37359">MAQQHTESPRRRYLPGEIELKRVPKEPLFPEGDGGFFELPVVDPPPVTNERGRRPAWLRAKLPYGPTYRRVLDIVETHRLHTVCQSARCPNMGECWTAGTATFMILGNVCTRSCGFCAVKTGRPDPLDWDEPRRVAEAVRLMGIRHAVVTSVDRDDLEDGGAALFAETIRQIRALNPGVTVEVLIPDFQGNWDALQLVLDERPDILNHNVETVPRLYRRVRPQARYERSLELLWRAKQAGLRTKSGIMVGLGETKEEVLAVMDDFARIRLDIMTIGQYLQPTRMHLPVEEFVHPDVFRWYKEMGEAKGIGHVESGPLVRSSYHAERHV</sequence>
<dbReference type="SMART" id="SM00729">
    <property type="entry name" value="Elp3"/>
    <property type="match status" value="1"/>
</dbReference>
<dbReference type="RefSeq" id="WP_012844684.1">
    <property type="nucleotide sequence ID" value="NC_013501.1"/>
</dbReference>
<evidence type="ECO:0000256" key="9">
    <source>
        <dbReference type="HAMAP-Rule" id="MF_00206"/>
    </source>
</evidence>
<comment type="function">
    <text evidence="9">Catalyzes the radical-mediated insertion of two sulfur atoms into the C-6 and C-8 positions of the octanoyl moiety bound to the lipoyl domains of lipoate-dependent enzymes, thereby converting the octanoylated domains into lipoylated derivatives.</text>
</comment>
<evidence type="ECO:0000256" key="7">
    <source>
        <dbReference type="ARBA" id="ARBA00023014"/>
    </source>
</evidence>
<dbReference type="GO" id="GO:0051539">
    <property type="term" value="F:4 iron, 4 sulfur cluster binding"/>
    <property type="evidence" value="ECO:0007669"/>
    <property type="project" value="UniProtKB-UniRule"/>
</dbReference>
<dbReference type="PIRSF" id="PIRSF005963">
    <property type="entry name" value="Lipoyl_synth"/>
    <property type="match status" value="1"/>
</dbReference>
<feature type="binding site" evidence="9">
    <location>
        <position position="95"/>
    </location>
    <ligand>
        <name>[4Fe-4S] cluster</name>
        <dbReference type="ChEBI" id="CHEBI:49883"/>
        <label>1</label>
    </ligand>
</feature>
<dbReference type="NCBIfam" id="TIGR00510">
    <property type="entry name" value="lipA"/>
    <property type="match status" value="1"/>
</dbReference>
<protein>
    <recommendedName>
        <fullName evidence="9">Lipoyl synthase</fullName>
        <ecNumber evidence="9">2.8.1.8</ecNumber>
    </recommendedName>
    <alternativeName>
        <fullName evidence="9">Lip-syn</fullName>
        <shortName evidence="9">LS</shortName>
    </alternativeName>
    <alternativeName>
        <fullName evidence="9">Lipoate synthase</fullName>
    </alternativeName>
    <alternativeName>
        <fullName evidence="9">Lipoic acid synthase</fullName>
    </alternativeName>
    <alternativeName>
        <fullName evidence="9">Sulfur insertion protein LipA</fullName>
    </alternativeName>
</protein>
<dbReference type="STRING" id="518766.Rmar_2195"/>
<comment type="pathway">
    <text evidence="9">Protein modification; protein lipoylation via endogenous pathway; protein N(6)-(lipoyl)lysine from octanoyl-[acyl-carrier-protein]: step 2/2.</text>
</comment>
<dbReference type="GO" id="GO:0009249">
    <property type="term" value="P:protein lipoylation"/>
    <property type="evidence" value="ECO:0007669"/>
    <property type="project" value="UniProtKB-UniRule"/>
</dbReference>
<dbReference type="Proteomes" id="UP000002221">
    <property type="component" value="Chromosome"/>
</dbReference>
<feature type="binding site" evidence="9">
    <location>
        <position position="114"/>
    </location>
    <ligand>
        <name>[4Fe-4S] cluster</name>
        <dbReference type="ChEBI" id="CHEBI:49883"/>
        <label>2</label>
        <note>4Fe-4S-S-AdoMet</note>
    </ligand>
</feature>
<keyword evidence="2 9" id="KW-0963">Cytoplasm</keyword>
<dbReference type="EC" id="2.8.1.8" evidence="9"/>
<feature type="binding site" evidence="9">
    <location>
        <position position="321"/>
    </location>
    <ligand>
        <name>[4Fe-4S] cluster</name>
        <dbReference type="ChEBI" id="CHEBI:49883"/>
        <label>1</label>
    </ligand>
</feature>
<comment type="catalytic activity">
    <reaction evidence="8 9">
        <text>[[Fe-S] cluster scaffold protein carrying a second [4Fe-4S](2+) cluster] + N(6)-octanoyl-L-lysyl-[protein] + 2 oxidized [2Fe-2S]-[ferredoxin] + 2 S-adenosyl-L-methionine + 4 H(+) = [[Fe-S] cluster scaffold protein] + N(6)-[(R)-dihydrolipoyl]-L-lysyl-[protein] + 4 Fe(3+) + 2 hydrogen sulfide + 2 5'-deoxyadenosine + 2 L-methionine + 2 reduced [2Fe-2S]-[ferredoxin]</text>
        <dbReference type="Rhea" id="RHEA:16585"/>
        <dbReference type="Rhea" id="RHEA-COMP:9928"/>
        <dbReference type="Rhea" id="RHEA-COMP:10000"/>
        <dbReference type="Rhea" id="RHEA-COMP:10001"/>
        <dbReference type="Rhea" id="RHEA-COMP:10475"/>
        <dbReference type="Rhea" id="RHEA-COMP:14568"/>
        <dbReference type="Rhea" id="RHEA-COMP:14569"/>
        <dbReference type="ChEBI" id="CHEBI:15378"/>
        <dbReference type="ChEBI" id="CHEBI:17319"/>
        <dbReference type="ChEBI" id="CHEBI:29034"/>
        <dbReference type="ChEBI" id="CHEBI:29919"/>
        <dbReference type="ChEBI" id="CHEBI:33722"/>
        <dbReference type="ChEBI" id="CHEBI:33737"/>
        <dbReference type="ChEBI" id="CHEBI:33738"/>
        <dbReference type="ChEBI" id="CHEBI:57844"/>
        <dbReference type="ChEBI" id="CHEBI:59789"/>
        <dbReference type="ChEBI" id="CHEBI:78809"/>
        <dbReference type="ChEBI" id="CHEBI:83100"/>
        <dbReference type="EC" id="2.8.1.8"/>
    </reaction>
</comment>
<dbReference type="InterPro" id="IPR058240">
    <property type="entry name" value="rSAM_sf"/>
</dbReference>
<keyword evidence="7 9" id="KW-0411">Iron-sulfur</keyword>
<organism evidence="11 12">
    <name type="scientific">Rhodothermus marinus (strain ATCC 43812 / DSM 4252 / R-10)</name>
    <name type="common">Rhodothermus obamensis</name>
    <dbReference type="NCBI Taxonomy" id="518766"/>
    <lineage>
        <taxon>Bacteria</taxon>
        <taxon>Pseudomonadati</taxon>
        <taxon>Rhodothermota</taxon>
        <taxon>Rhodothermia</taxon>
        <taxon>Rhodothermales</taxon>
        <taxon>Rhodothermaceae</taxon>
        <taxon>Rhodothermus</taxon>
    </lineage>
</organism>
<name>D0MDT0_RHOM4</name>
<dbReference type="eggNOG" id="COG0320">
    <property type="taxonomic scope" value="Bacteria"/>
</dbReference>
<dbReference type="SFLD" id="SFLDS00029">
    <property type="entry name" value="Radical_SAM"/>
    <property type="match status" value="1"/>
</dbReference>
<keyword evidence="5 9" id="KW-0479">Metal-binding</keyword>
<keyword evidence="3 9" id="KW-0808">Transferase</keyword>
<feature type="binding site" evidence="9">
    <location>
        <position position="84"/>
    </location>
    <ligand>
        <name>[4Fe-4S] cluster</name>
        <dbReference type="ChEBI" id="CHEBI:49883"/>
        <label>1</label>
    </ligand>
</feature>
<dbReference type="NCBIfam" id="NF009544">
    <property type="entry name" value="PRK12928.1"/>
    <property type="match status" value="1"/>
</dbReference>
<evidence type="ECO:0000256" key="4">
    <source>
        <dbReference type="ARBA" id="ARBA00022691"/>
    </source>
</evidence>
<dbReference type="HAMAP" id="MF_00206">
    <property type="entry name" value="Lipoyl_synth"/>
    <property type="match status" value="1"/>
</dbReference>
<keyword evidence="12" id="KW-1185">Reference proteome</keyword>
<keyword evidence="1 9" id="KW-0004">4Fe-4S</keyword>
<dbReference type="AlphaFoldDB" id="D0MDT0"/>
<dbReference type="GO" id="GO:0046872">
    <property type="term" value="F:metal ion binding"/>
    <property type="evidence" value="ECO:0007669"/>
    <property type="project" value="UniProtKB-KW"/>
</dbReference>
<evidence type="ECO:0000256" key="2">
    <source>
        <dbReference type="ARBA" id="ARBA00022490"/>
    </source>
</evidence>
<comment type="subcellular location">
    <subcellularLocation>
        <location evidence="9">Cytoplasm</location>
    </subcellularLocation>
</comment>
<dbReference type="SUPFAM" id="SSF102114">
    <property type="entry name" value="Radical SAM enzymes"/>
    <property type="match status" value="1"/>
</dbReference>
<keyword evidence="6 9" id="KW-0408">Iron</keyword>
<gene>
    <name evidence="9" type="primary">lipA</name>
    <name evidence="11" type="ordered locus">Rmar_2195</name>
</gene>